<dbReference type="EC" id="2.7.7.7" evidence="2"/>
<protein>
    <submittedName>
        <fullName evidence="2">DNA polymerase III subunit delta</fullName>
        <ecNumber evidence="2">2.7.7.7</ecNumber>
    </submittedName>
</protein>
<dbReference type="EMBL" id="QURN01000012">
    <property type="protein sequence ID" value="RFC66618.1"/>
    <property type="molecule type" value="Genomic_DNA"/>
</dbReference>
<organism evidence="2 3">
    <name type="scientific">Mesorhizobium denitrificans</name>
    <dbReference type="NCBI Taxonomy" id="2294114"/>
    <lineage>
        <taxon>Bacteria</taxon>
        <taxon>Pseudomonadati</taxon>
        <taxon>Pseudomonadota</taxon>
        <taxon>Alphaproteobacteria</taxon>
        <taxon>Hyphomicrobiales</taxon>
        <taxon>Phyllobacteriaceae</taxon>
        <taxon>Mesorhizobium</taxon>
    </lineage>
</organism>
<dbReference type="GO" id="GO:0003887">
    <property type="term" value="F:DNA-directed DNA polymerase activity"/>
    <property type="evidence" value="ECO:0007669"/>
    <property type="project" value="UniProtKB-EC"/>
</dbReference>
<evidence type="ECO:0000259" key="1">
    <source>
        <dbReference type="SMART" id="SM00382"/>
    </source>
</evidence>
<proteinExistence type="predicted"/>
<dbReference type="NCBIfam" id="NF005677">
    <property type="entry name" value="PRK07471.1"/>
    <property type="match status" value="1"/>
</dbReference>
<keyword evidence="2" id="KW-0808">Transferase</keyword>
<evidence type="ECO:0000313" key="2">
    <source>
        <dbReference type="EMBL" id="RFC66618.1"/>
    </source>
</evidence>
<dbReference type="GO" id="GO:0009360">
    <property type="term" value="C:DNA polymerase III complex"/>
    <property type="evidence" value="ECO:0007669"/>
    <property type="project" value="TreeGrafter"/>
</dbReference>
<reference evidence="3" key="1">
    <citation type="submission" date="2018-08" db="EMBL/GenBank/DDBJ databases">
        <authorList>
            <person name="Im W.T."/>
        </authorList>
    </citation>
    <scope>NUCLEOTIDE SEQUENCE [LARGE SCALE GENOMIC DNA]</scope>
    <source>
        <strain evidence="3">LA-28</strain>
    </source>
</reference>
<name>A0A371XBL4_9HYPH</name>
<dbReference type="NCBIfam" id="NF006586">
    <property type="entry name" value="PRK09112.1"/>
    <property type="match status" value="1"/>
</dbReference>
<keyword evidence="3" id="KW-1185">Reference proteome</keyword>
<dbReference type="InterPro" id="IPR027417">
    <property type="entry name" value="P-loop_NTPase"/>
</dbReference>
<comment type="caution">
    <text evidence="2">The sequence shown here is derived from an EMBL/GenBank/DDBJ whole genome shotgun (WGS) entry which is preliminary data.</text>
</comment>
<keyword evidence="2" id="KW-0548">Nucleotidyltransferase</keyword>
<accession>A0A371XBL4</accession>
<dbReference type="InterPro" id="IPR003593">
    <property type="entry name" value="AAA+_ATPase"/>
</dbReference>
<gene>
    <name evidence="2" type="ORF">DY251_15325</name>
</gene>
<dbReference type="PANTHER" id="PTHR11669:SF8">
    <property type="entry name" value="DNA POLYMERASE III SUBUNIT DELTA"/>
    <property type="match status" value="1"/>
</dbReference>
<feature type="domain" description="AAA+ ATPase" evidence="1">
    <location>
        <begin position="45"/>
        <end position="198"/>
    </location>
</feature>
<dbReference type="RefSeq" id="WP_116624795.1">
    <property type="nucleotide sequence ID" value="NZ_QURN01000012.1"/>
</dbReference>
<dbReference type="SMART" id="SM00382">
    <property type="entry name" value="AAA"/>
    <property type="match status" value="1"/>
</dbReference>
<dbReference type="InterPro" id="IPR050238">
    <property type="entry name" value="DNA_Rep/Repair_Clamp_Loader"/>
</dbReference>
<sequence length="351" mass="37554">MSEERLAPQQHDSLEGIAEPSETPELVGHLEAQYMLLAAQKAGRLPHAIVLAGPQGIGKATFAFAFARHLLSGAEPGANFEPVAIDSPIYRQIASGAHPSVLHLTRPANDKTKGFKTVLSVDEIRRIGRFLSFTSGNGSYRVVIIDPADDMRAAAANALLKNLEEPPSRTIFILIAHSPGALLPTIRSRCQVIRLAPLNDKDLAEVLVRAGQWPDDERVSDALLARSEGSARNAIILQQYGGVEIATALDALATGSADIAASQRLAEAVSGRDSAIQLDVFNGRALELLANAAADAAQSGDTNRAKKLSDAWHMARIAITETATYNLDQKQHALTMISRLNTALKPQSGRM</sequence>
<dbReference type="Gene3D" id="3.40.50.300">
    <property type="entry name" value="P-loop containing nucleotide triphosphate hydrolases"/>
    <property type="match status" value="1"/>
</dbReference>
<dbReference type="GO" id="GO:0006261">
    <property type="term" value="P:DNA-templated DNA replication"/>
    <property type="evidence" value="ECO:0007669"/>
    <property type="project" value="TreeGrafter"/>
</dbReference>
<dbReference type="PANTHER" id="PTHR11669">
    <property type="entry name" value="REPLICATION FACTOR C / DNA POLYMERASE III GAMMA-TAU SUBUNIT"/>
    <property type="match status" value="1"/>
</dbReference>
<dbReference type="Proteomes" id="UP000262379">
    <property type="component" value="Unassembled WGS sequence"/>
</dbReference>
<dbReference type="SUPFAM" id="SSF52540">
    <property type="entry name" value="P-loop containing nucleoside triphosphate hydrolases"/>
    <property type="match status" value="1"/>
</dbReference>
<dbReference type="AlphaFoldDB" id="A0A371XBL4"/>
<evidence type="ECO:0000313" key="3">
    <source>
        <dbReference type="Proteomes" id="UP000262379"/>
    </source>
</evidence>
<dbReference type="Pfam" id="PF13177">
    <property type="entry name" value="DNA_pol3_delta2"/>
    <property type="match status" value="1"/>
</dbReference>